<sequence length="934" mass="106423">MSERNKARSEADLARAEDEEQYLLGPLTRDELNEKYPNRPHNHARTLPFSDLVEKLFDPLVEINDKKKPVGTAKRGNQPTVFEQRRRVVDEYIGRWRKEVGNDIYPAFRLIIPDQDRDRGTYGLKELAIGKLLIKLMRIDRASTDAMNLTHWKQPGQGIVGSVAGDFSGRCYEVLRKRKVQTGPTDMRISEVNALLDQLAAATGEAAQLPVLESFNLRMNAKEMMWLVRILLRQPLRIGAKEGALLNSWHPDGEALFSVSSSLRRVCWELWDPQVRLAKEDTGVRLMQCFQPQVAQFQPQGKSFQQLVGKMRLAGDEFYIEEKLDGERIQMHMQEDDADGHARFGWWSRKGKEYTYLYGDRYDDAGSALSRHLKGAFVEGVRNIILDGEMVTWDPDTGKMLPFGTLKTVALQEKKNSFETGPRPLYKVYDIVLLNDKVLTGYKLEERRRALAKVVAGKKNRLEVLDHMVAKSPDEVEPALRKIMAEGGEGLVLKNPGSAYRIRDRNDEWMKVKPEYMEEFGESIDCVIVGGFWGSGRRGGMLSSFMCGLRASQNHLETGTNTEKLFSFCKVGGGFRAEDYREIKHLIGEKMVDWDKSHPPTDYLEVGDERPDVWIRPSESVVIAIKAASIVQSKDSFATGWTLRFPRFKGMRSDKSWQDCMDIDGLETLRNKAEEGEREKKMQLATRKRRTNVAKRQRLVIGTHPEAKAEFATASQVFAGLEFCVLSESLTPVRKTKAEVELLIKENGGITTQRPDTDKGHGQIIIGEKRVIKAVSLIKAGEVDIIRPTWLFDCLAQPNEIRDLVLPFEERHLFHVTEETRKRALANCDEYGDSYLRVGDVAELVSIVKGMPRADELDDEFDWDETLDELENEDGELLEGLKGWAFRRCRVHFGLEDDGSCMKTLKLRDYRVGQASQNRYNAVDRSLLGREHEG</sequence>
<comment type="similarity">
    <text evidence="3 17">Belongs to the ATP-dependent DNA ligase family.</text>
</comment>
<evidence type="ECO:0000313" key="21">
    <source>
        <dbReference type="EMBL" id="KAK2066912.1"/>
    </source>
</evidence>
<dbReference type="Gene3D" id="1.10.3260.10">
    <property type="entry name" value="DNA ligase, ATP-dependent, N-terminal domain"/>
    <property type="match status" value="1"/>
</dbReference>
<evidence type="ECO:0000256" key="2">
    <source>
        <dbReference type="ARBA" id="ARBA00004123"/>
    </source>
</evidence>
<evidence type="ECO:0000256" key="16">
    <source>
        <dbReference type="RuleBase" id="RU000617"/>
    </source>
</evidence>
<dbReference type="CDD" id="cd17722">
    <property type="entry name" value="BRCT_DNA_ligase_IV_rpt1"/>
    <property type="match status" value="1"/>
</dbReference>
<dbReference type="GO" id="GO:0071897">
    <property type="term" value="P:DNA biosynthetic process"/>
    <property type="evidence" value="ECO:0007669"/>
    <property type="project" value="InterPro"/>
</dbReference>
<keyword evidence="13" id="KW-0539">Nucleus</keyword>
<dbReference type="Proteomes" id="UP001217918">
    <property type="component" value="Unassembled WGS sequence"/>
</dbReference>
<evidence type="ECO:0000259" key="20">
    <source>
        <dbReference type="PROSITE" id="PS50172"/>
    </source>
</evidence>
<comment type="caution">
    <text evidence="21">The sequence shown here is derived from an EMBL/GenBank/DDBJ whole genome shotgun (WGS) entry which is preliminary data.</text>
</comment>
<dbReference type="InterPro" id="IPR036599">
    <property type="entry name" value="DNA_ligase_N_sf"/>
</dbReference>
<dbReference type="CDD" id="cd07903">
    <property type="entry name" value="Adenylation_DNA_ligase_IV"/>
    <property type="match status" value="1"/>
</dbReference>
<dbReference type="InterPro" id="IPR036420">
    <property type="entry name" value="BRCT_dom_sf"/>
</dbReference>
<dbReference type="InterPro" id="IPR001357">
    <property type="entry name" value="BRCT_dom"/>
</dbReference>
<dbReference type="SUPFAM" id="SSF52113">
    <property type="entry name" value="BRCT domain"/>
    <property type="match status" value="1"/>
</dbReference>
<evidence type="ECO:0000256" key="18">
    <source>
        <dbReference type="SAM" id="MobiDB-lite"/>
    </source>
</evidence>
<evidence type="ECO:0000256" key="10">
    <source>
        <dbReference type="ARBA" id="ARBA00022842"/>
    </source>
</evidence>
<protein>
    <recommendedName>
        <fullName evidence="16">DNA ligase</fullName>
        <ecNumber evidence="16">6.5.1.1</ecNumber>
    </recommendedName>
</protein>
<keyword evidence="8 16" id="KW-0227">DNA damage</keyword>
<dbReference type="Pfam" id="PF01068">
    <property type="entry name" value="DNA_ligase_A_M"/>
    <property type="match status" value="1"/>
</dbReference>
<dbReference type="InterPro" id="IPR000977">
    <property type="entry name" value="DNA_ligase_ATP-dep"/>
</dbReference>
<keyword evidence="6" id="KW-0677">Repeat</keyword>
<evidence type="ECO:0000256" key="17">
    <source>
        <dbReference type="RuleBase" id="RU004196"/>
    </source>
</evidence>
<evidence type="ECO:0000256" key="13">
    <source>
        <dbReference type="ARBA" id="ARBA00023242"/>
    </source>
</evidence>
<keyword evidence="10" id="KW-0460">Magnesium</keyword>
<keyword evidence="11 16" id="KW-0233">DNA recombination</keyword>
<evidence type="ECO:0000313" key="22">
    <source>
        <dbReference type="Proteomes" id="UP001217918"/>
    </source>
</evidence>
<evidence type="ECO:0000256" key="11">
    <source>
        <dbReference type="ARBA" id="ARBA00023172"/>
    </source>
</evidence>
<dbReference type="Pfam" id="PF00533">
    <property type="entry name" value="BRCT"/>
    <property type="match status" value="1"/>
</dbReference>
<evidence type="ECO:0000259" key="19">
    <source>
        <dbReference type="PROSITE" id="PS50160"/>
    </source>
</evidence>
<dbReference type="SUPFAM" id="SSF50249">
    <property type="entry name" value="Nucleic acid-binding proteins"/>
    <property type="match status" value="1"/>
</dbReference>
<keyword evidence="12 16" id="KW-0234">DNA repair</keyword>
<proteinExistence type="inferred from homology"/>
<evidence type="ECO:0000256" key="8">
    <source>
        <dbReference type="ARBA" id="ARBA00022763"/>
    </source>
</evidence>
<evidence type="ECO:0000256" key="4">
    <source>
        <dbReference type="ARBA" id="ARBA00022598"/>
    </source>
</evidence>
<evidence type="ECO:0000256" key="5">
    <source>
        <dbReference type="ARBA" id="ARBA00022723"/>
    </source>
</evidence>
<reference evidence="21" key="1">
    <citation type="journal article" date="2023" name="Mol. Plant Microbe Interact.">
        <title>Elucidating the Obligate Nature and Biological Capacity of an Invasive Fungal Corn Pathogen.</title>
        <authorList>
            <person name="MacCready J.S."/>
            <person name="Roggenkamp E.M."/>
            <person name="Gdanetz K."/>
            <person name="Chilvers M.I."/>
        </authorList>
    </citation>
    <scope>NUCLEOTIDE SEQUENCE</scope>
    <source>
        <strain evidence="21">PM02</strain>
    </source>
</reference>
<keyword evidence="9 16" id="KW-0067">ATP-binding</keyword>
<dbReference type="FunFam" id="1.10.3260.10:FF:000008">
    <property type="entry name" value="DNA ligase 4"/>
    <property type="match status" value="1"/>
</dbReference>
<dbReference type="GO" id="GO:0032807">
    <property type="term" value="C:DNA ligase IV complex"/>
    <property type="evidence" value="ECO:0007669"/>
    <property type="project" value="TreeGrafter"/>
</dbReference>
<keyword evidence="7 16" id="KW-0547">Nucleotide-binding</keyword>
<comment type="cofactor">
    <cofactor evidence="1">
        <name>Mg(2+)</name>
        <dbReference type="ChEBI" id="CHEBI:18420"/>
    </cofactor>
</comment>
<keyword evidence="5" id="KW-0479">Metal-binding</keyword>
<dbReference type="EC" id="6.5.1.1" evidence="16"/>
<dbReference type="Gene3D" id="3.30.470.30">
    <property type="entry name" value="DNA ligase/mRNA capping enzyme"/>
    <property type="match status" value="1"/>
</dbReference>
<evidence type="ECO:0000256" key="14">
    <source>
        <dbReference type="ARBA" id="ARBA00034003"/>
    </source>
</evidence>
<evidence type="ECO:0000256" key="12">
    <source>
        <dbReference type="ARBA" id="ARBA00023204"/>
    </source>
</evidence>
<evidence type="ECO:0000256" key="7">
    <source>
        <dbReference type="ARBA" id="ARBA00022741"/>
    </source>
</evidence>
<evidence type="ECO:0000256" key="1">
    <source>
        <dbReference type="ARBA" id="ARBA00001946"/>
    </source>
</evidence>
<dbReference type="GO" id="GO:0003910">
    <property type="term" value="F:DNA ligase (ATP) activity"/>
    <property type="evidence" value="ECO:0007669"/>
    <property type="project" value="UniProtKB-EC"/>
</dbReference>
<dbReference type="GO" id="GO:0006297">
    <property type="term" value="P:nucleotide-excision repair, DNA gap filling"/>
    <property type="evidence" value="ECO:0007669"/>
    <property type="project" value="TreeGrafter"/>
</dbReference>
<feature type="compositionally biased region" description="Basic and acidic residues" evidence="18">
    <location>
        <begin position="1"/>
        <end position="16"/>
    </location>
</feature>
<feature type="domain" description="BRCT" evidence="20">
    <location>
        <begin position="713"/>
        <end position="795"/>
    </location>
</feature>
<dbReference type="GO" id="GO:0005524">
    <property type="term" value="F:ATP binding"/>
    <property type="evidence" value="ECO:0007669"/>
    <property type="project" value="UniProtKB-KW"/>
</dbReference>
<evidence type="ECO:0000256" key="15">
    <source>
        <dbReference type="ARBA" id="ARBA00043870"/>
    </source>
</evidence>
<evidence type="ECO:0000256" key="3">
    <source>
        <dbReference type="ARBA" id="ARBA00007572"/>
    </source>
</evidence>
<dbReference type="GO" id="GO:0006303">
    <property type="term" value="P:double-strand break repair via nonhomologous end joining"/>
    <property type="evidence" value="ECO:0007669"/>
    <property type="project" value="TreeGrafter"/>
</dbReference>
<dbReference type="InterPro" id="IPR012309">
    <property type="entry name" value="DNA_ligase_ATP-dep_C"/>
</dbReference>
<dbReference type="NCBIfam" id="TIGR00574">
    <property type="entry name" value="dnl1"/>
    <property type="match status" value="1"/>
</dbReference>
<dbReference type="InterPro" id="IPR012308">
    <property type="entry name" value="DNA_ligase_ATP-dep_N"/>
</dbReference>
<dbReference type="AlphaFoldDB" id="A0AAD9HY61"/>
<dbReference type="CDD" id="cd07968">
    <property type="entry name" value="OBF_DNA_ligase_IV"/>
    <property type="match status" value="1"/>
</dbReference>
<evidence type="ECO:0000256" key="9">
    <source>
        <dbReference type="ARBA" id="ARBA00022840"/>
    </source>
</evidence>
<dbReference type="EMBL" id="JAQQPM010000001">
    <property type="protein sequence ID" value="KAK2066912.1"/>
    <property type="molecule type" value="Genomic_DNA"/>
</dbReference>
<dbReference type="PANTHER" id="PTHR45997">
    <property type="entry name" value="DNA LIGASE 4"/>
    <property type="match status" value="1"/>
</dbReference>
<comment type="subcellular location">
    <subcellularLocation>
        <location evidence="2">Nucleus</location>
    </subcellularLocation>
</comment>
<dbReference type="GO" id="GO:0003677">
    <property type="term" value="F:DNA binding"/>
    <property type="evidence" value="ECO:0007669"/>
    <property type="project" value="InterPro"/>
</dbReference>
<dbReference type="SUPFAM" id="SSF56091">
    <property type="entry name" value="DNA ligase/mRNA capping enzyme, catalytic domain"/>
    <property type="match status" value="1"/>
</dbReference>
<keyword evidence="4 16" id="KW-0436">Ligase</keyword>
<dbReference type="SMART" id="SM00292">
    <property type="entry name" value="BRCT"/>
    <property type="match status" value="1"/>
</dbReference>
<gene>
    <name evidence="21" type="ORF">P8C59_000690</name>
</gene>
<dbReference type="PROSITE" id="PS50160">
    <property type="entry name" value="DNA_LIGASE_A3"/>
    <property type="match status" value="1"/>
</dbReference>
<dbReference type="Pfam" id="PF04675">
    <property type="entry name" value="DNA_ligase_A_N"/>
    <property type="match status" value="1"/>
</dbReference>
<dbReference type="GO" id="GO:0046872">
    <property type="term" value="F:metal ion binding"/>
    <property type="evidence" value="ECO:0007669"/>
    <property type="project" value="UniProtKB-KW"/>
</dbReference>
<dbReference type="Gene3D" id="3.40.50.10190">
    <property type="entry name" value="BRCT domain"/>
    <property type="match status" value="1"/>
</dbReference>
<dbReference type="Gene3D" id="2.40.50.140">
    <property type="entry name" value="Nucleic acid-binding proteins"/>
    <property type="match status" value="1"/>
</dbReference>
<feature type="domain" description="ATP-dependent DNA ligase family profile" evidence="19">
    <location>
        <begin position="428"/>
        <end position="551"/>
    </location>
</feature>
<evidence type="ECO:0000256" key="6">
    <source>
        <dbReference type="ARBA" id="ARBA00022737"/>
    </source>
</evidence>
<dbReference type="PROSITE" id="PS00697">
    <property type="entry name" value="DNA_LIGASE_A1"/>
    <property type="match status" value="1"/>
</dbReference>
<dbReference type="InterPro" id="IPR044125">
    <property type="entry name" value="Adenylation_DNA_ligase_IV"/>
</dbReference>
<comment type="function">
    <text evidence="15">DNA ligase involved in DNA non-homologous end joining (NHEJ); required for double-strand break (DSB) repair.</text>
</comment>
<feature type="region of interest" description="Disordered" evidence="18">
    <location>
        <begin position="1"/>
        <end position="32"/>
    </location>
</feature>
<dbReference type="InterPro" id="IPR012310">
    <property type="entry name" value="DNA_ligase_ATP-dep_cent"/>
</dbReference>
<dbReference type="InterPro" id="IPR029710">
    <property type="entry name" value="LIG4"/>
</dbReference>
<dbReference type="InterPro" id="IPR012340">
    <property type="entry name" value="NA-bd_OB-fold"/>
</dbReference>
<keyword evidence="22" id="KW-1185">Reference proteome</keyword>
<dbReference type="InterPro" id="IPR016059">
    <property type="entry name" value="DNA_ligase_ATP-dep_CS"/>
</dbReference>
<dbReference type="GO" id="GO:0006310">
    <property type="term" value="P:DNA recombination"/>
    <property type="evidence" value="ECO:0007669"/>
    <property type="project" value="UniProtKB-KW"/>
</dbReference>
<name>A0AAD9HY61_9PEZI</name>
<dbReference type="PROSITE" id="PS50172">
    <property type="entry name" value="BRCT"/>
    <property type="match status" value="1"/>
</dbReference>
<accession>A0AAD9HY61</accession>
<dbReference type="Pfam" id="PF04679">
    <property type="entry name" value="DNA_ligase_A_C"/>
    <property type="match status" value="1"/>
</dbReference>
<organism evidence="21 22">
    <name type="scientific">Phyllachora maydis</name>
    <dbReference type="NCBI Taxonomy" id="1825666"/>
    <lineage>
        <taxon>Eukaryota</taxon>
        <taxon>Fungi</taxon>
        <taxon>Dikarya</taxon>
        <taxon>Ascomycota</taxon>
        <taxon>Pezizomycotina</taxon>
        <taxon>Sordariomycetes</taxon>
        <taxon>Sordariomycetidae</taxon>
        <taxon>Phyllachorales</taxon>
        <taxon>Phyllachoraceae</taxon>
        <taxon>Phyllachora</taxon>
    </lineage>
</organism>
<dbReference type="PANTHER" id="PTHR45997:SF1">
    <property type="entry name" value="DNA LIGASE 4"/>
    <property type="match status" value="1"/>
</dbReference>
<comment type="catalytic activity">
    <reaction evidence="14 16">
        <text>ATP + (deoxyribonucleotide)n-3'-hydroxyl + 5'-phospho-(deoxyribonucleotide)m = (deoxyribonucleotide)n+m + AMP + diphosphate.</text>
        <dbReference type="EC" id="6.5.1.1"/>
    </reaction>
</comment>